<accession>A0A1Q2YDM8</accession>
<evidence type="ECO:0000313" key="3">
    <source>
        <dbReference type="Proteomes" id="UP000186136"/>
    </source>
</evidence>
<reference evidence="2 3" key="1">
    <citation type="submission" date="2016-08" db="EMBL/GenBank/DDBJ databases">
        <title>Whole genome shotgun sequence of Pichia membranifaciens KS47-1.</title>
        <authorList>
            <person name="Konishi M."/>
            <person name="Ishida M."/>
            <person name="Arakawa T."/>
            <person name="Kato Y."/>
            <person name="Horiuchi J."/>
        </authorList>
    </citation>
    <scope>NUCLEOTIDE SEQUENCE [LARGE SCALE GENOMIC DNA]</scope>
    <source>
        <strain evidence="2 3">KS47-1</strain>
    </source>
</reference>
<dbReference type="OrthoDB" id="3784821at2759"/>
<name>A0A1Q2YDM8_9ASCO</name>
<evidence type="ECO:0000256" key="1">
    <source>
        <dbReference type="SAM" id="MobiDB-lite"/>
    </source>
</evidence>
<keyword evidence="3" id="KW-1185">Reference proteome</keyword>
<evidence type="ECO:0000313" key="2">
    <source>
        <dbReference type="EMBL" id="GAV27676.1"/>
    </source>
</evidence>
<sequence length="115" mass="13228">MQNTRTQQNRPPNGATSTKTGENNSEHSKSSYKSRSANISPEQLRKIKGYQMMVAGAVFLIIPSLELYRRLYAGGERRIQQGEFNPTDGSIKEWEEEEKVRNFKDSWLTKLFGEK</sequence>
<dbReference type="EMBL" id="BDGI01000042">
    <property type="protein sequence ID" value="GAV27676.1"/>
    <property type="molecule type" value="Genomic_DNA"/>
</dbReference>
<feature type="region of interest" description="Disordered" evidence="1">
    <location>
        <begin position="1"/>
        <end position="39"/>
    </location>
</feature>
<gene>
    <name evidence="2" type="ORF">PMKS-001144</name>
</gene>
<protein>
    <submittedName>
        <fullName evidence="2">Uncharacterized protein</fullName>
    </submittedName>
</protein>
<feature type="compositionally biased region" description="Polar residues" evidence="1">
    <location>
        <begin position="1"/>
        <end position="22"/>
    </location>
</feature>
<comment type="caution">
    <text evidence="2">The sequence shown here is derived from an EMBL/GenBank/DDBJ whole genome shotgun (WGS) entry which is preliminary data.</text>
</comment>
<dbReference type="Proteomes" id="UP000186136">
    <property type="component" value="Unassembled WGS sequence"/>
</dbReference>
<organism evidence="2 3">
    <name type="scientific">Pichia membranifaciens</name>
    <dbReference type="NCBI Taxonomy" id="4926"/>
    <lineage>
        <taxon>Eukaryota</taxon>
        <taxon>Fungi</taxon>
        <taxon>Dikarya</taxon>
        <taxon>Ascomycota</taxon>
        <taxon>Saccharomycotina</taxon>
        <taxon>Pichiomycetes</taxon>
        <taxon>Pichiales</taxon>
        <taxon>Pichiaceae</taxon>
        <taxon>Pichia</taxon>
    </lineage>
</organism>
<proteinExistence type="predicted"/>
<dbReference type="AlphaFoldDB" id="A0A1Q2YDM8"/>